<dbReference type="PANTHER" id="PTHR45036:SF1">
    <property type="entry name" value="METHYLTRANSFERASE LIKE 7A"/>
    <property type="match status" value="1"/>
</dbReference>
<dbReference type="CDD" id="cd02440">
    <property type="entry name" value="AdoMet_MTases"/>
    <property type="match status" value="1"/>
</dbReference>
<dbReference type="EMBL" id="BAAATZ010000057">
    <property type="protein sequence ID" value="GAA2738918.1"/>
    <property type="molecule type" value="Genomic_DNA"/>
</dbReference>
<evidence type="ECO:0000259" key="1">
    <source>
        <dbReference type="Pfam" id="PF08241"/>
    </source>
</evidence>
<dbReference type="RefSeq" id="WP_344458510.1">
    <property type="nucleotide sequence ID" value="NZ_BAAATZ010000057.1"/>
</dbReference>
<dbReference type="InterPro" id="IPR013216">
    <property type="entry name" value="Methyltransf_11"/>
</dbReference>
<proteinExistence type="predicted"/>
<comment type="caution">
    <text evidence="2">The sequence shown here is derived from an EMBL/GenBank/DDBJ whole genome shotgun (WGS) entry which is preliminary data.</text>
</comment>
<feature type="domain" description="Methyltransferase type 11" evidence="1">
    <location>
        <begin position="41"/>
        <end position="135"/>
    </location>
</feature>
<dbReference type="Proteomes" id="UP001501842">
    <property type="component" value="Unassembled WGS sequence"/>
</dbReference>
<dbReference type="GO" id="GO:0008168">
    <property type="term" value="F:methyltransferase activity"/>
    <property type="evidence" value="ECO:0007669"/>
    <property type="project" value="UniProtKB-KW"/>
</dbReference>
<name>A0ABP6HDW3_9ACTN</name>
<dbReference type="PANTHER" id="PTHR45036">
    <property type="entry name" value="METHYLTRANSFERASE LIKE 7B"/>
    <property type="match status" value="1"/>
</dbReference>
<keyword evidence="2" id="KW-0808">Transferase</keyword>
<evidence type="ECO:0000313" key="3">
    <source>
        <dbReference type="Proteomes" id="UP001501842"/>
    </source>
</evidence>
<sequence length="212" mass="22426">MSSSVSHPLFARYYARFSHSLERGIARHRRAMLADLSGTVVEIGAGNGLNFAHYPPTVTRVIAVEPEAFLRGIAERAAAAAPVPVTVVDGLAERLPVGDGECDAAVASLVLCTVPDVPAALAEITRVLKPGGSLRFLEHVRSPNPTRARAQRLLDATIWPRLGGGCHCGRDTAAAIRTAGFAIEQLTHLSTADTTMPFPASPQILGTAIRPH</sequence>
<evidence type="ECO:0000313" key="2">
    <source>
        <dbReference type="EMBL" id="GAA2738918.1"/>
    </source>
</evidence>
<dbReference type="InterPro" id="IPR029063">
    <property type="entry name" value="SAM-dependent_MTases_sf"/>
</dbReference>
<accession>A0ABP6HDW3</accession>
<dbReference type="Gene3D" id="3.40.50.150">
    <property type="entry name" value="Vaccinia Virus protein VP39"/>
    <property type="match status" value="1"/>
</dbReference>
<keyword evidence="3" id="KW-1185">Reference proteome</keyword>
<gene>
    <name evidence="2" type="ORF">GCM10010439_74290</name>
</gene>
<dbReference type="Pfam" id="PF08241">
    <property type="entry name" value="Methyltransf_11"/>
    <property type="match status" value="1"/>
</dbReference>
<reference evidence="3" key="1">
    <citation type="journal article" date="2019" name="Int. J. Syst. Evol. Microbiol.">
        <title>The Global Catalogue of Microorganisms (GCM) 10K type strain sequencing project: providing services to taxonomists for standard genome sequencing and annotation.</title>
        <authorList>
            <consortium name="The Broad Institute Genomics Platform"/>
            <consortium name="The Broad Institute Genome Sequencing Center for Infectious Disease"/>
            <person name="Wu L."/>
            <person name="Ma J."/>
        </authorList>
    </citation>
    <scope>NUCLEOTIDE SEQUENCE [LARGE SCALE GENOMIC DNA]</scope>
    <source>
        <strain evidence="3">JCM 8201</strain>
    </source>
</reference>
<dbReference type="GO" id="GO:0032259">
    <property type="term" value="P:methylation"/>
    <property type="evidence" value="ECO:0007669"/>
    <property type="project" value="UniProtKB-KW"/>
</dbReference>
<dbReference type="SUPFAM" id="SSF53335">
    <property type="entry name" value="S-adenosyl-L-methionine-dependent methyltransferases"/>
    <property type="match status" value="1"/>
</dbReference>
<protein>
    <submittedName>
        <fullName evidence="2">Class I SAM-dependent methyltransferase</fullName>
    </submittedName>
</protein>
<keyword evidence="2" id="KW-0489">Methyltransferase</keyword>
<dbReference type="InterPro" id="IPR052356">
    <property type="entry name" value="Thiol_S-MT"/>
</dbReference>
<organism evidence="2 3">
    <name type="scientific">Actinocorallia aurantiaca</name>
    <dbReference type="NCBI Taxonomy" id="46204"/>
    <lineage>
        <taxon>Bacteria</taxon>
        <taxon>Bacillati</taxon>
        <taxon>Actinomycetota</taxon>
        <taxon>Actinomycetes</taxon>
        <taxon>Streptosporangiales</taxon>
        <taxon>Thermomonosporaceae</taxon>
        <taxon>Actinocorallia</taxon>
    </lineage>
</organism>